<feature type="chain" id="PRO_5013278856" description="UPAR/Ly6 domain-containing protein" evidence="1">
    <location>
        <begin position="21"/>
        <end position="125"/>
    </location>
</feature>
<evidence type="ECO:0000256" key="1">
    <source>
        <dbReference type="SAM" id="SignalP"/>
    </source>
</evidence>
<keyword evidence="3" id="KW-1185">Reference proteome</keyword>
<dbReference type="OrthoDB" id="10285068at2759"/>
<sequence length="125" mass="14022">MSPWTVAVLLSCCFVGFVTAERLSCYDCFLETDELKCNTTYTCKEGEVCYINRLIGDFYGNPCLYNLGCKIIEECSSLQEQLQTGNPSPTRIRDGDAIDYMDCCTTPGCNRHRITPPSDMCVVQN</sequence>
<dbReference type="EMBL" id="NEDP02002897">
    <property type="protein sequence ID" value="OWF49927.1"/>
    <property type="molecule type" value="Genomic_DNA"/>
</dbReference>
<dbReference type="SUPFAM" id="SSF57302">
    <property type="entry name" value="Snake toxin-like"/>
    <property type="match status" value="1"/>
</dbReference>
<proteinExistence type="predicted"/>
<evidence type="ECO:0008006" key="4">
    <source>
        <dbReference type="Google" id="ProtNLM"/>
    </source>
</evidence>
<evidence type="ECO:0000313" key="3">
    <source>
        <dbReference type="Proteomes" id="UP000242188"/>
    </source>
</evidence>
<reference evidence="2 3" key="1">
    <citation type="journal article" date="2017" name="Nat. Ecol. Evol.">
        <title>Scallop genome provides insights into evolution of bilaterian karyotype and development.</title>
        <authorList>
            <person name="Wang S."/>
            <person name="Zhang J."/>
            <person name="Jiao W."/>
            <person name="Li J."/>
            <person name="Xun X."/>
            <person name="Sun Y."/>
            <person name="Guo X."/>
            <person name="Huan P."/>
            <person name="Dong B."/>
            <person name="Zhang L."/>
            <person name="Hu X."/>
            <person name="Sun X."/>
            <person name="Wang J."/>
            <person name="Zhao C."/>
            <person name="Wang Y."/>
            <person name="Wang D."/>
            <person name="Huang X."/>
            <person name="Wang R."/>
            <person name="Lv J."/>
            <person name="Li Y."/>
            <person name="Zhang Z."/>
            <person name="Liu B."/>
            <person name="Lu W."/>
            <person name="Hui Y."/>
            <person name="Liang J."/>
            <person name="Zhou Z."/>
            <person name="Hou R."/>
            <person name="Li X."/>
            <person name="Liu Y."/>
            <person name="Li H."/>
            <person name="Ning X."/>
            <person name="Lin Y."/>
            <person name="Zhao L."/>
            <person name="Xing Q."/>
            <person name="Dou J."/>
            <person name="Li Y."/>
            <person name="Mao J."/>
            <person name="Guo H."/>
            <person name="Dou H."/>
            <person name="Li T."/>
            <person name="Mu C."/>
            <person name="Jiang W."/>
            <person name="Fu Q."/>
            <person name="Fu X."/>
            <person name="Miao Y."/>
            <person name="Liu J."/>
            <person name="Yu Q."/>
            <person name="Li R."/>
            <person name="Liao H."/>
            <person name="Li X."/>
            <person name="Kong Y."/>
            <person name="Jiang Z."/>
            <person name="Chourrout D."/>
            <person name="Li R."/>
            <person name="Bao Z."/>
        </authorList>
    </citation>
    <scope>NUCLEOTIDE SEQUENCE [LARGE SCALE GENOMIC DNA]</scope>
    <source>
        <strain evidence="2 3">PY_sf001</strain>
    </source>
</reference>
<keyword evidence="1" id="KW-0732">Signal</keyword>
<evidence type="ECO:0000313" key="2">
    <source>
        <dbReference type="EMBL" id="OWF49927.1"/>
    </source>
</evidence>
<feature type="signal peptide" evidence="1">
    <location>
        <begin position="1"/>
        <end position="20"/>
    </location>
</feature>
<organism evidence="2 3">
    <name type="scientific">Mizuhopecten yessoensis</name>
    <name type="common">Japanese scallop</name>
    <name type="synonym">Patinopecten yessoensis</name>
    <dbReference type="NCBI Taxonomy" id="6573"/>
    <lineage>
        <taxon>Eukaryota</taxon>
        <taxon>Metazoa</taxon>
        <taxon>Spiralia</taxon>
        <taxon>Lophotrochozoa</taxon>
        <taxon>Mollusca</taxon>
        <taxon>Bivalvia</taxon>
        <taxon>Autobranchia</taxon>
        <taxon>Pteriomorphia</taxon>
        <taxon>Pectinida</taxon>
        <taxon>Pectinoidea</taxon>
        <taxon>Pectinidae</taxon>
        <taxon>Mizuhopecten</taxon>
    </lineage>
</organism>
<name>A0A210QMG5_MIZYE</name>
<accession>A0A210QMG5</accession>
<protein>
    <recommendedName>
        <fullName evidence="4">UPAR/Ly6 domain-containing protein</fullName>
    </recommendedName>
</protein>
<dbReference type="InterPro" id="IPR045860">
    <property type="entry name" value="Snake_toxin-like_sf"/>
</dbReference>
<dbReference type="Proteomes" id="UP000242188">
    <property type="component" value="Unassembled WGS sequence"/>
</dbReference>
<gene>
    <name evidence="2" type="ORF">KP79_PYT04017</name>
</gene>
<dbReference type="AlphaFoldDB" id="A0A210QMG5"/>
<comment type="caution">
    <text evidence="2">The sequence shown here is derived from an EMBL/GenBank/DDBJ whole genome shotgun (WGS) entry which is preliminary data.</text>
</comment>